<evidence type="ECO:0000256" key="3">
    <source>
        <dbReference type="ARBA" id="ARBA00022490"/>
    </source>
</evidence>
<keyword evidence="6" id="KW-0598">Phosphotransferase system</keyword>
<dbReference type="GO" id="GO:0009401">
    <property type="term" value="P:phosphoenolpyruvate-dependent sugar phosphotransferase system"/>
    <property type="evidence" value="ECO:0007669"/>
    <property type="project" value="UniProtKB-KW"/>
</dbReference>
<proteinExistence type="predicted"/>
<evidence type="ECO:0000256" key="7">
    <source>
        <dbReference type="ARBA" id="ARBA00022777"/>
    </source>
</evidence>
<dbReference type="GO" id="GO:0016301">
    <property type="term" value="F:kinase activity"/>
    <property type="evidence" value="ECO:0007669"/>
    <property type="project" value="UniProtKB-KW"/>
</dbReference>
<feature type="domain" description="PTS EIIA type-4" evidence="9">
    <location>
        <begin position="47"/>
        <end position="184"/>
    </location>
</feature>
<evidence type="ECO:0000256" key="8">
    <source>
        <dbReference type="SAM" id="Phobius"/>
    </source>
</evidence>
<dbReference type="GO" id="GO:0016020">
    <property type="term" value="C:membrane"/>
    <property type="evidence" value="ECO:0007669"/>
    <property type="project" value="InterPro"/>
</dbReference>
<dbReference type="SUPFAM" id="SSF53062">
    <property type="entry name" value="PTS system fructose IIA component-like"/>
    <property type="match status" value="1"/>
</dbReference>
<sequence>MAPPACWEEACSLRPIMTMARWQALLNISVHYYFNFCFCRRRRKKQLIGIILAGHGGYPGGLLNAAQMLLKDIRQMKAVSLLEGESGESYLKELRDALGEVEDGDGTLILADFVGGTPCNCATQLVTESVRLIAGMNMQFLLEAIVSREEINDPKALVQECLVSSRLGFQDLSQIILEKRKEEE</sequence>
<gene>
    <name evidence="10" type="ORF">E7512_10910</name>
</gene>
<dbReference type="EMBL" id="SVNY01000005">
    <property type="protein sequence ID" value="MBE6834064.1"/>
    <property type="molecule type" value="Genomic_DNA"/>
</dbReference>
<dbReference type="Pfam" id="PF03610">
    <property type="entry name" value="EIIA-man"/>
    <property type="match status" value="1"/>
</dbReference>
<reference evidence="10" key="1">
    <citation type="submission" date="2019-04" db="EMBL/GenBank/DDBJ databases">
        <title>Evolution of Biomass-Degrading Anaerobic Consortia Revealed by Metagenomics.</title>
        <authorList>
            <person name="Peng X."/>
        </authorList>
    </citation>
    <scope>NUCLEOTIDE SEQUENCE</scope>
    <source>
        <strain evidence="10">SIG551</strain>
    </source>
</reference>
<name>A0A928KTM1_9FIRM</name>
<evidence type="ECO:0000256" key="5">
    <source>
        <dbReference type="ARBA" id="ARBA00022679"/>
    </source>
</evidence>
<evidence type="ECO:0000313" key="10">
    <source>
        <dbReference type="EMBL" id="MBE6834064.1"/>
    </source>
</evidence>
<feature type="transmembrane region" description="Helical" evidence="8">
    <location>
        <begin position="20"/>
        <end position="38"/>
    </location>
</feature>
<keyword evidence="2" id="KW-0813">Transport</keyword>
<evidence type="ECO:0000256" key="2">
    <source>
        <dbReference type="ARBA" id="ARBA00022448"/>
    </source>
</evidence>
<keyword evidence="8" id="KW-0812">Transmembrane</keyword>
<evidence type="ECO:0000259" key="9">
    <source>
        <dbReference type="PROSITE" id="PS51096"/>
    </source>
</evidence>
<dbReference type="InterPro" id="IPR036662">
    <property type="entry name" value="PTS_EIIA_man-typ_sf"/>
</dbReference>
<dbReference type="Proteomes" id="UP000754750">
    <property type="component" value="Unassembled WGS sequence"/>
</dbReference>
<dbReference type="InterPro" id="IPR051471">
    <property type="entry name" value="Bacterial_PTS_sugar_comp"/>
</dbReference>
<keyword evidence="3" id="KW-0963">Cytoplasm</keyword>
<dbReference type="InterPro" id="IPR004701">
    <property type="entry name" value="PTS_EIIA_man-typ"/>
</dbReference>
<organism evidence="10 11">
    <name type="scientific">Faecalispora sporosphaeroides</name>
    <dbReference type="NCBI Taxonomy" id="1549"/>
    <lineage>
        <taxon>Bacteria</taxon>
        <taxon>Bacillati</taxon>
        <taxon>Bacillota</taxon>
        <taxon>Clostridia</taxon>
        <taxon>Eubacteriales</taxon>
        <taxon>Oscillospiraceae</taxon>
        <taxon>Faecalispora</taxon>
    </lineage>
</organism>
<keyword evidence="5" id="KW-0808">Transferase</keyword>
<comment type="caution">
    <text evidence="10">The sequence shown here is derived from an EMBL/GenBank/DDBJ whole genome shotgun (WGS) entry which is preliminary data.</text>
</comment>
<keyword evidence="7" id="KW-0418">Kinase</keyword>
<evidence type="ECO:0000256" key="1">
    <source>
        <dbReference type="ARBA" id="ARBA00004496"/>
    </source>
</evidence>
<keyword evidence="8" id="KW-1133">Transmembrane helix</keyword>
<dbReference type="InterPro" id="IPR033887">
    <property type="entry name" value="PTS_IIA_man"/>
</dbReference>
<dbReference type="PANTHER" id="PTHR33799">
    <property type="entry name" value="PTS PERMEASE-RELATED-RELATED"/>
    <property type="match status" value="1"/>
</dbReference>
<dbReference type="AlphaFoldDB" id="A0A928KTM1"/>
<comment type="subcellular location">
    <subcellularLocation>
        <location evidence="1">Cytoplasm</location>
    </subcellularLocation>
</comment>
<accession>A0A928KTM1</accession>
<evidence type="ECO:0000256" key="6">
    <source>
        <dbReference type="ARBA" id="ARBA00022683"/>
    </source>
</evidence>
<keyword evidence="4 10" id="KW-0762">Sugar transport</keyword>
<dbReference type="PROSITE" id="PS51096">
    <property type="entry name" value="PTS_EIIA_TYPE_4"/>
    <property type="match status" value="1"/>
</dbReference>
<dbReference type="PANTHER" id="PTHR33799:SF1">
    <property type="entry name" value="PTS SYSTEM MANNOSE-SPECIFIC EIIAB COMPONENT-RELATED"/>
    <property type="match status" value="1"/>
</dbReference>
<dbReference type="Gene3D" id="3.40.50.510">
    <property type="entry name" value="Phosphotransferase system, mannose-type IIA component"/>
    <property type="match status" value="1"/>
</dbReference>
<evidence type="ECO:0000313" key="11">
    <source>
        <dbReference type="Proteomes" id="UP000754750"/>
    </source>
</evidence>
<keyword evidence="8" id="KW-0472">Membrane</keyword>
<dbReference type="CDD" id="cd00006">
    <property type="entry name" value="PTS_IIA_man"/>
    <property type="match status" value="1"/>
</dbReference>
<protein>
    <submittedName>
        <fullName evidence="10">PTS sugar transporter subunit IIA</fullName>
    </submittedName>
</protein>
<dbReference type="GO" id="GO:0005737">
    <property type="term" value="C:cytoplasm"/>
    <property type="evidence" value="ECO:0007669"/>
    <property type="project" value="UniProtKB-SubCell"/>
</dbReference>
<evidence type="ECO:0000256" key="4">
    <source>
        <dbReference type="ARBA" id="ARBA00022597"/>
    </source>
</evidence>